<dbReference type="Proteomes" id="UP000587070">
    <property type="component" value="Unassembled WGS sequence"/>
</dbReference>
<evidence type="ECO:0000259" key="1">
    <source>
        <dbReference type="Pfam" id="PF06527"/>
    </source>
</evidence>
<evidence type="ECO:0000313" key="2">
    <source>
        <dbReference type="EMBL" id="MBB4248896.1"/>
    </source>
</evidence>
<organism evidence="2 3">
    <name type="scientific">Rhodocyclus tenuis</name>
    <name type="common">Rhodospirillum tenue</name>
    <dbReference type="NCBI Taxonomy" id="1066"/>
    <lineage>
        <taxon>Bacteria</taxon>
        <taxon>Pseudomonadati</taxon>
        <taxon>Pseudomonadota</taxon>
        <taxon>Betaproteobacteria</taxon>
        <taxon>Rhodocyclales</taxon>
        <taxon>Rhodocyclaceae</taxon>
        <taxon>Rhodocyclus</taxon>
    </lineage>
</organism>
<dbReference type="InterPro" id="IPR009492">
    <property type="entry name" value="TniQ"/>
</dbReference>
<comment type="caution">
    <text evidence="2">The sequence shown here is derived from an EMBL/GenBank/DDBJ whole genome shotgun (WGS) entry which is preliminary data.</text>
</comment>
<dbReference type="Pfam" id="PF06527">
    <property type="entry name" value="TniQ"/>
    <property type="match status" value="1"/>
</dbReference>
<reference evidence="2 3" key="1">
    <citation type="submission" date="2020-08" db="EMBL/GenBank/DDBJ databases">
        <title>Genome sequencing of Purple Non-Sulfur Bacteria from various extreme environments.</title>
        <authorList>
            <person name="Mayer M."/>
        </authorList>
    </citation>
    <scope>NUCLEOTIDE SEQUENCE [LARGE SCALE GENOMIC DNA]</scope>
    <source>
        <strain evidence="2 3">2761</strain>
    </source>
</reference>
<gene>
    <name evidence="2" type="ORF">GGD90_003298</name>
</gene>
<dbReference type="OrthoDB" id="9036115at2"/>
<proteinExistence type="predicted"/>
<evidence type="ECO:0000313" key="3">
    <source>
        <dbReference type="Proteomes" id="UP000587070"/>
    </source>
</evidence>
<name>A0A840GAM0_RHOTE</name>
<dbReference type="RefSeq" id="WP_153117770.1">
    <property type="nucleotide sequence ID" value="NZ_JACIGE010000015.1"/>
</dbReference>
<accession>A0A840GAM0</accession>
<dbReference type="AlphaFoldDB" id="A0A840GAM0"/>
<feature type="domain" description="TniQ" evidence="1">
    <location>
        <begin position="16"/>
        <end position="125"/>
    </location>
</feature>
<dbReference type="EMBL" id="JACIGE010000015">
    <property type="protein sequence ID" value="MBB4248896.1"/>
    <property type="molecule type" value="Genomic_DNA"/>
</dbReference>
<protein>
    <recommendedName>
        <fullName evidence="1">TniQ domain-containing protein</fullName>
    </recommendedName>
</protein>
<keyword evidence="3" id="KW-1185">Reference proteome</keyword>
<sequence length="636" mass="72474">MDDHFFMCREQPDLLVRPPPGRTEGPDGYLFRLAEANCMTVSDLTQLGVRFDREWLSRHRLLPEPALDPDLHAHVARIAHLKEVTGRIWNQRFVRFCPLCLAEDPTWRAGWELYFHDACPRHGVWLIDHCGSCAQPLKWRRDSLLRCQCGSDLREDVPSVAPAALIRLSAVLERKLFNAPTDDDAPPLAGLDVDQTQRLIRYLGTHLDPFTHVRPLKLRNAGCLENSWPVSTLAAEIIFGWPEAFHRAWSRLQESSASGEKKGLTGTFHSAYQYLYKGLREAEFDPVRDAFERWMATHWKGGIAGRNRRLPPDLLKNVQWIPGKVAADKLGISSARLRHLIREGKVEGEESLSTSGRCFLVVRRDQLDRIDAELAGEITMAEAMEMLGIGKVRMQRLLRLLFPTARRVWEAEYLPWRIPRGEVEALLEAATNLPVVGIPEEHQVSLGYVLKYWNWTGEEILALVEAVKAGNVQPQSFLDSARGISRWVFDVAQLRTLQRSLGLDRSNWVSIPEMARMLGVKQQVAYWLTHHGFVRAEFLGRLKNLGSRIRRDEIERFRQNHIFGREIAAIVGRSPGKVIRMLAEQGIYPLRVPTEPSRMAVYVRGEEVRRFLAQMNSASPGGFRLVSSGLPNRDDP</sequence>